<comment type="caution">
    <text evidence="2">The sequence shown here is derived from an EMBL/GenBank/DDBJ whole genome shotgun (WGS) entry which is preliminary data.</text>
</comment>
<protein>
    <recommendedName>
        <fullName evidence="4">Portal protein</fullName>
    </recommendedName>
</protein>
<organism evidence="2 3">
    <name type="scientific">Deinococcus oregonensis</name>
    <dbReference type="NCBI Taxonomy" id="1805970"/>
    <lineage>
        <taxon>Bacteria</taxon>
        <taxon>Thermotogati</taxon>
        <taxon>Deinococcota</taxon>
        <taxon>Deinococci</taxon>
        <taxon>Deinococcales</taxon>
        <taxon>Deinococcaceae</taxon>
        <taxon>Deinococcus</taxon>
    </lineage>
</organism>
<evidence type="ECO:0000313" key="2">
    <source>
        <dbReference type="EMBL" id="MFB9991239.1"/>
    </source>
</evidence>
<name>A0ABV6AUR0_9DEIO</name>
<accession>A0ABV6AUR0</accession>
<dbReference type="EMBL" id="JBHLYR010000013">
    <property type="protein sequence ID" value="MFB9991239.1"/>
    <property type="molecule type" value="Genomic_DNA"/>
</dbReference>
<dbReference type="RefSeq" id="WP_380005968.1">
    <property type="nucleotide sequence ID" value="NZ_JBHLYR010000013.1"/>
</dbReference>
<dbReference type="Proteomes" id="UP001589733">
    <property type="component" value="Unassembled WGS sequence"/>
</dbReference>
<sequence>MTAPALVLPFGVTLPPLARLMNAAKAAQESRTRNATLSLHMQLYNGDLWADGKGWSGPRPDPLRDQSPSNAAYVLSEIQRTFVSRNPAKDIVERHQSGVAGREPLYSVLFRDGRKPGTAEAKRLDEYTRALTDWWEDSGAWPAVQSALRTALVTKAGSIRLYIFGGSLADITDAQGRPARGIPRGLSLSDAARRVSIHAPRWDQAGVTRDRDGHVTGAYHTYVNDVGQPRWEVHERVAGGTLVHPDMLSGGTDNVEPTFYPVPDLMLYELQLDPIITDSVRRLILAANKTLTMGSRNIDLGGFVERTILNGQMPGEFKDDPKTPGKKRFVPHPLNVGAGATNYVIGVPLSELDAKGKMVPSGGLTTPSIVYKDPTVYDVFKMSFDQLREAILDEANQLHVLIAGDASASGVSRQQAVNDFLSSLEPTRIVLEQLLKWLLDTVLRLALHFTGRTSEIDAVRVRVQARMSVVQPTPAEIDIAIKLHEAGLISEESAMGRVGIEDVDAERATRQAEGITPALALKILDKAPTWIGVRALQLAFPALGITDEDVQLHRDMELAPPTGPADLALEENPEDGPKTGADGLSATADAATAAD</sequence>
<keyword evidence="3" id="KW-1185">Reference proteome</keyword>
<gene>
    <name evidence="2" type="ORF">ACFFLM_04500</name>
</gene>
<reference evidence="2 3" key="1">
    <citation type="submission" date="2024-09" db="EMBL/GenBank/DDBJ databases">
        <authorList>
            <person name="Sun Q."/>
            <person name="Mori K."/>
        </authorList>
    </citation>
    <scope>NUCLEOTIDE SEQUENCE [LARGE SCALE GENOMIC DNA]</scope>
    <source>
        <strain evidence="2 3">JCM 13503</strain>
    </source>
</reference>
<evidence type="ECO:0000313" key="3">
    <source>
        <dbReference type="Proteomes" id="UP001589733"/>
    </source>
</evidence>
<feature type="compositionally biased region" description="Low complexity" evidence="1">
    <location>
        <begin position="586"/>
        <end position="595"/>
    </location>
</feature>
<evidence type="ECO:0008006" key="4">
    <source>
        <dbReference type="Google" id="ProtNLM"/>
    </source>
</evidence>
<feature type="region of interest" description="Disordered" evidence="1">
    <location>
        <begin position="557"/>
        <end position="595"/>
    </location>
</feature>
<proteinExistence type="predicted"/>
<evidence type="ECO:0000256" key="1">
    <source>
        <dbReference type="SAM" id="MobiDB-lite"/>
    </source>
</evidence>